<proteinExistence type="predicted"/>
<accession>W2T784</accession>
<dbReference type="KEGG" id="nai:NECAME_11367"/>
<dbReference type="EMBL" id="KI660203">
    <property type="protein sequence ID" value="ETN76847.1"/>
    <property type="molecule type" value="Genomic_DNA"/>
</dbReference>
<reference evidence="2" key="1">
    <citation type="journal article" date="2014" name="Nat. Genet.">
        <title>Genome of the human hookworm Necator americanus.</title>
        <authorList>
            <person name="Tang Y.T."/>
            <person name="Gao X."/>
            <person name="Rosa B.A."/>
            <person name="Abubucker S."/>
            <person name="Hallsworth-Pepin K."/>
            <person name="Martin J."/>
            <person name="Tyagi R."/>
            <person name="Heizer E."/>
            <person name="Zhang X."/>
            <person name="Bhonagiri-Palsikar V."/>
            <person name="Minx P."/>
            <person name="Warren W.C."/>
            <person name="Wang Q."/>
            <person name="Zhan B."/>
            <person name="Hotez P.J."/>
            <person name="Sternberg P.W."/>
            <person name="Dougall A."/>
            <person name="Gaze S.T."/>
            <person name="Mulvenna J."/>
            <person name="Sotillo J."/>
            <person name="Ranganathan S."/>
            <person name="Rabelo E.M."/>
            <person name="Wilson R.K."/>
            <person name="Felgner P.L."/>
            <person name="Bethony J."/>
            <person name="Hawdon J.M."/>
            <person name="Gasser R.B."/>
            <person name="Loukas A."/>
            <person name="Mitreva M."/>
        </authorList>
    </citation>
    <scope>NUCLEOTIDE SEQUENCE [LARGE SCALE GENOMIC DNA]</scope>
</reference>
<dbReference type="AlphaFoldDB" id="W2T784"/>
<keyword evidence="2" id="KW-1185">Reference proteome</keyword>
<dbReference type="Proteomes" id="UP000053676">
    <property type="component" value="Unassembled WGS sequence"/>
</dbReference>
<evidence type="ECO:0000313" key="2">
    <source>
        <dbReference type="Proteomes" id="UP000053676"/>
    </source>
</evidence>
<organism evidence="1 2">
    <name type="scientific">Necator americanus</name>
    <name type="common">Human hookworm</name>
    <dbReference type="NCBI Taxonomy" id="51031"/>
    <lineage>
        <taxon>Eukaryota</taxon>
        <taxon>Metazoa</taxon>
        <taxon>Ecdysozoa</taxon>
        <taxon>Nematoda</taxon>
        <taxon>Chromadorea</taxon>
        <taxon>Rhabditida</taxon>
        <taxon>Rhabditina</taxon>
        <taxon>Rhabditomorpha</taxon>
        <taxon>Strongyloidea</taxon>
        <taxon>Ancylostomatidae</taxon>
        <taxon>Bunostominae</taxon>
        <taxon>Necator</taxon>
    </lineage>
</organism>
<gene>
    <name evidence="1" type="ORF">NECAME_11367</name>
</gene>
<protein>
    <submittedName>
        <fullName evidence="1">Uncharacterized protein</fullName>
    </submittedName>
</protein>
<name>W2T784_NECAM</name>
<evidence type="ECO:0000313" key="1">
    <source>
        <dbReference type="EMBL" id="ETN76847.1"/>
    </source>
</evidence>
<sequence length="151" mass="17133">MTLTRNYRFHWDLKPQIYHLESMDRVTNLHSGSSINFGVNVYTDALSRAPGLRLHRVIRQNHLRAAQQLELHLNGCLVEQLQELVTRLELPTLRNISKEGDSGCERDASNHNRVSQKTDFIGKSAAATPRIKPTIAFDCKNLGLNPYTAAR</sequence>